<evidence type="ECO:0000313" key="3">
    <source>
        <dbReference type="EMBL" id="CAB5021342.1"/>
    </source>
</evidence>
<evidence type="ECO:0000313" key="2">
    <source>
        <dbReference type="EMBL" id="CAB4879215.1"/>
    </source>
</evidence>
<dbReference type="PANTHER" id="PTHR43293">
    <property type="entry name" value="ACETATE COA-TRANSFERASE YDIF"/>
    <property type="match status" value="1"/>
</dbReference>
<accession>A0A6J7ABR4</accession>
<dbReference type="EMBL" id="CAFABE010000050">
    <property type="protein sequence ID" value="CAB4830265.1"/>
    <property type="molecule type" value="Genomic_DNA"/>
</dbReference>
<proteinExistence type="predicted"/>
<dbReference type="SMART" id="SM00882">
    <property type="entry name" value="CoA_trans"/>
    <property type="match status" value="1"/>
</dbReference>
<dbReference type="SUPFAM" id="SSF100950">
    <property type="entry name" value="NagB/RpiA/CoA transferase-like"/>
    <property type="match status" value="1"/>
</dbReference>
<dbReference type="GO" id="GO:0008410">
    <property type="term" value="F:CoA-transferase activity"/>
    <property type="evidence" value="ECO:0007669"/>
    <property type="project" value="InterPro"/>
</dbReference>
<gene>
    <name evidence="1" type="ORF">UFOPK3164_01096</name>
    <name evidence="2" type="ORF">UFOPK3427_01360</name>
    <name evidence="3" type="ORF">UFOPK4112_00941</name>
</gene>
<dbReference type="EMBL" id="CAFBPM010000007">
    <property type="protein sequence ID" value="CAB5021342.1"/>
    <property type="molecule type" value="Genomic_DNA"/>
</dbReference>
<protein>
    <submittedName>
        <fullName evidence="1">Unannotated protein</fullName>
    </submittedName>
</protein>
<dbReference type="EMBL" id="CAFBLT010000001">
    <property type="protein sequence ID" value="CAB4879215.1"/>
    <property type="molecule type" value="Genomic_DNA"/>
</dbReference>
<evidence type="ECO:0000313" key="1">
    <source>
        <dbReference type="EMBL" id="CAB4830265.1"/>
    </source>
</evidence>
<dbReference type="PANTHER" id="PTHR43293:SF3">
    <property type="entry name" value="CHOLESTEROL RING-CLEAVING HYDROLASE IPDB SUBUNIT"/>
    <property type="match status" value="1"/>
</dbReference>
<reference evidence="1" key="1">
    <citation type="submission" date="2020-05" db="EMBL/GenBank/DDBJ databases">
        <authorList>
            <person name="Chiriac C."/>
            <person name="Salcher M."/>
            <person name="Ghai R."/>
            <person name="Kavagutti S V."/>
        </authorList>
    </citation>
    <scope>NUCLEOTIDE SEQUENCE</scope>
</reference>
<name>A0A6J7ABR4_9ZZZZ</name>
<dbReference type="Gene3D" id="3.40.1080.10">
    <property type="entry name" value="Glutaconate Coenzyme A-transferase"/>
    <property type="match status" value="1"/>
</dbReference>
<dbReference type="InterPro" id="IPR037171">
    <property type="entry name" value="NagB/RpiA_transferase-like"/>
</dbReference>
<organism evidence="1">
    <name type="scientific">freshwater metagenome</name>
    <dbReference type="NCBI Taxonomy" id="449393"/>
    <lineage>
        <taxon>unclassified sequences</taxon>
        <taxon>metagenomes</taxon>
        <taxon>ecological metagenomes</taxon>
    </lineage>
</organism>
<sequence>MSTFTRADYCTVACADTFALSGEVMVSPFGSIPALGARLAKSTSSPDLVLTDGEAALVHGVNPLNARSSDLMREAYVPYKSIFSVVWSGRRHVMMMASQVDRFGNQNISAIGDHDHPKAQLVGVRGAPGNSVNHATSYWIPVHNNRAFVDHVDVICGVGNDSAAQAGAGATRFHDLRRVVTNLGVFDFSGPDGTMAVVSIHPGVSPDEVASATGFVLAGLEGDVAVTRDPTEQETALMAELDPKNFREKEVPSS</sequence>
<dbReference type="AlphaFoldDB" id="A0A6J7ABR4"/>
<dbReference type="InterPro" id="IPR004165">
    <property type="entry name" value="CoA_trans_fam_I"/>
</dbReference>
<dbReference type="Pfam" id="PF01144">
    <property type="entry name" value="CoA_trans"/>
    <property type="match status" value="1"/>
</dbReference>